<dbReference type="PANTHER" id="PTHR42813">
    <property type="entry name" value="ZINC-TYPE ALCOHOL DEHYDROGENASE-LIKE"/>
    <property type="match status" value="1"/>
</dbReference>
<dbReference type="GO" id="GO:0046872">
    <property type="term" value="F:metal ion binding"/>
    <property type="evidence" value="ECO:0007669"/>
    <property type="project" value="UniProtKB-KW"/>
</dbReference>
<name>A0A0P8WW18_9CLOT</name>
<evidence type="ECO:0000256" key="2">
    <source>
        <dbReference type="ARBA" id="ARBA00022723"/>
    </source>
</evidence>
<gene>
    <name evidence="4" type="ORF">OXPF_42300</name>
</gene>
<evidence type="ECO:0000313" key="5">
    <source>
        <dbReference type="Proteomes" id="UP000050326"/>
    </source>
</evidence>
<evidence type="ECO:0000313" key="4">
    <source>
        <dbReference type="EMBL" id="KPU42445.1"/>
    </source>
</evidence>
<dbReference type="AlphaFoldDB" id="A0A0P8WW18"/>
<proteinExistence type="predicted"/>
<keyword evidence="2" id="KW-0479">Metal-binding</keyword>
<dbReference type="EMBL" id="LKET01000068">
    <property type="protein sequence ID" value="KPU42445.1"/>
    <property type="molecule type" value="Genomic_DNA"/>
</dbReference>
<organism evidence="4 5">
    <name type="scientific">Oxobacter pfennigii</name>
    <dbReference type="NCBI Taxonomy" id="36849"/>
    <lineage>
        <taxon>Bacteria</taxon>
        <taxon>Bacillati</taxon>
        <taxon>Bacillota</taxon>
        <taxon>Clostridia</taxon>
        <taxon>Eubacteriales</taxon>
        <taxon>Clostridiaceae</taxon>
        <taxon>Oxobacter</taxon>
    </lineage>
</organism>
<accession>A0A0P8WW18</accession>
<protein>
    <submittedName>
        <fullName evidence="4">Uncharacterized protein</fullName>
    </submittedName>
</protein>
<evidence type="ECO:0000256" key="1">
    <source>
        <dbReference type="ARBA" id="ARBA00001947"/>
    </source>
</evidence>
<dbReference type="Proteomes" id="UP000050326">
    <property type="component" value="Unassembled WGS sequence"/>
</dbReference>
<comment type="caution">
    <text evidence="4">The sequence shown here is derived from an EMBL/GenBank/DDBJ whole genome shotgun (WGS) entry which is preliminary data.</text>
</comment>
<keyword evidence="5" id="KW-1185">Reference proteome</keyword>
<dbReference type="SUPFAM" id="SSF50129">
    <property type="entry name" value="GroES-like"/>
    <property type="match status" value="1"/>
</dbReference>
<keyword evidence="3" id="KW-0862">Zinc</keyword>
<reference evidence="4 5" key="1">
    <citation type="submission" date="2015-09" db="EMBL/GenBank/DDBJ databases">
        <title>Genome sequence of Oxobacter pfennigii DSM 3222.</title>
        <authorList>
            <person name="Poehlein A."/>
            <person name="Bengelsdorf F.R."/>
            <person name="Schiel-Bengelsdorf B."/>
            <person name="Duerre P."/>
            <person name="Daniel R."/>
        </authorList>
    </citation>
    <scope>NUCLEOTIDE SEQUENCE [LARGE SCALE GENOMIC DNA]</scope>
    <source>
        <strain evidence="4 5">DSM 3222</strain>
    </source>
</reference>
<dbReference type="Gene3D" id="3.90.180.10">
    <property type="entry name" value="Medium-chain alcohol dehydrogenases, catalytic domain"/>
    <property type="match status" value="1"/>
</dbReference>
<sequence length="83" mass="8966">MSCLLFAGASIAHIYIPDGKANSNKLCGRIRMKAIVYEGIKNVKVKNIGDTKIINNDDIIVKVTSTAICGSDLHLIHGMVPNK</sequence>
<comment type="cofactor">
    <cofactor evidence="1">
        <name>Zn(2+)</name>
        <dbReference type="ChEBI" id="CHEBI:29105"/>
    </cofactor>
</comment>
<dbReference type="PANTHER" id="PTHR42813:SF2">
    <property type="entry name" value="DEHYDROGENASE, ZINC-CONTAINING, PUTATIVE (AFU_ORTHOLOGUE AFUA_2G02810)-RELATED"/>
    <property type="match status" value="1"/>
</dbReference>
<evidence type="ECO:0000256" key="3">
    <source>
        <dbReference type="ARBA" id="ARBA00022833"/>
    </source>
</evidence>
<dbReference type="InterPro" id="IPR011032">
    <property type="entry name" value="GroES-like_sf"/>
</dbReference>
<dbReference type="STRING" id="36849.OXPF_42300"/>